<reference evidence="1 3" key="1">
    <citation type="submission" date="2013-08" db="EMBL/GenBank/DDBJ databases">
        <authorList>
            <person name="Stouthamer R."/>
            <person name="Nunney L."/>
        </authorList>
    </citation>
    <scope>NUCLEOTIDE SEQUENCE [LARGE SCALE GENOMIC DNA]</scope>
    <source>
        <strain evidence="3">ann-1</strain>
        <strain evidence="1">Ann-1</strain>
    </source>
</reference>
<dbReference type="Pfam" id="PF05489">
    <property type="entry name" value="Phage_tail_X"/>
    <property type="match status" value="1"/>
</dbReference>
<dbReference type="AlphaFoldDB" id="A0A060GYH3"/>
<evidence type="ECO:0000313" key="1">
    <source>
        <dbReference type="EMBL" id="AIC09494.1"/>
    </source>
</evidence>
<dbReference type="InterPro" id="IPR008861">
    <property type="entry name" value="GpX-like"/>
</dbReference>
<dbReference type="KEGG" id="xfs:D934_05065"/>
<dbReference type="RefSeq" id="WP_020850950.1">
    <property type="nucleotide sequence ID" value="NZ_CP006696.1"/>
</dbReference>
<organism evidence="1 3">
    <name type="scientific">Xylella fastidiosa subsp. sandyi Ann-1</name>
    <dbReference type="NCBI Taxonomy" id="155920"/>
    <lineage>
        <taxon>Bacteria</taxon>
        <taxon>Pseudomonadati</taxon>
        <taxon>Pseudomonadota</taxon>
        <taxon>Gammaproteobacteria</taxon>
        <taxon>Lysobacterales</taxon>
        <taxon>Lysobacteraceae</taxon>
        <taxon>Xylella</taxon>
    </lineage>
</organism>
<dbReference type="EMBL" id="CP006696">
    <property type="protein sequence ID" value="AIC09800.1"/>
    <property type="molecule type" value="Genomic_DNA"/>
</dbReference>
<evidence type="ECO:0000313" key="2">
    <source>
        <dbReference type="EMBL" id="AIC09800.1"/>
    </source>
</evidence>
<dbReference type="Proteomes" id="UP000027215">
    <property type="component" value="Chromosome"/>
</dbReference>
<protein>
    <submittedName>
        <fullName evidence="1">Tail protein</fullName>
    </submittedName>
</protein>
<dbReference type="HOGENOM" id="CLU_175462_1_0_6"/>
<evidence type="ECO:0000313" key="3">
    <source>
        <dbReference type="Proteomes" id="UP000027215"/>
    </source>
</evidence>
<gene>
    <name evidence="1" type="ORF">D934_02900</name>
    <name evidence="2" type="ORF">D934_05065</name>
</gene>
<dbReference type="PATRIC" id="fig|155920.8.peg.1210"/>
<proteinExistence type="predicted"/>
<accession>A0A060GYH3</accession>
<name>A0A060GYH3_XYLFS</name>
<dbReference type="EMBL" id="CP006696">
    <property type="protein sequence ID" value="AIC09494.1"/>
    <property type="molecule type" value="Genomic_DNA"/>
</dbReference>
<dbReference type="KEGG" id="xfs:D934_02900"/>
<sequence>MSLHIYLTRHGDTVDWLAWKYYARTDVTIISAIYEANHGLAAWGPVLPEGIAITLPDPAATPRTIPGVALWE</sequence>